<keyword evidence="7" id="KW-0653">Protein transport</keyword>
<dbReference type="Proteomes" id="UP000316759">
    <property type="component" value="Unassembled WGS sequence"/>
</dbReference>
<dbReference type="InterPro" id="IPR037177">
    <property type="entry name" value="DLC_sf"/>
</dbReference>
<comment type="caution">
    <text evidence="11">The sequence shown here is derived from an EMBL/GenBank/DDBJ whole genome shotgun (WGS) entry which is preliminary data.</text>
</comment>
<dbReference type="AlphaFoldDB" id="A0A504Y9L5"/>
<dbReference type="OrthoDB" id="10033309at2759"/>
<keyword evidence="9" id="KW-0539">Nucleus</keyword>
<dbReference type="GO" id="GO:0005634">
    <property type="term" value="C:nucleus"/>
    <property type="evidence" value="ECO:0007669"/>
    <property type="project" value="UniProtKB-SubCell"/>
</dbReference>
<dbReference type="GO" id="GO:0045505">
    <property type="term" value="F:dynein intermediate chain binding"/>
    <property type="evidence" value="ECO:0007669"/>
    <property type="project" value="TreeGrafter"/>
</dbReference>
<accession>A0A504Y9L5</accession>
<evidence type="ECO:0000256" key="5">
    <source>
        <dbReference type="ARBA" id="ARBA00022701"/>
    </source>
</evidence>
<dbReference type="GO" id="GO:0005868">
    <property type="term" value="C:cytoplasmic dynein complex"/>
    <property type="evidence" value="ECO:0007669"/>
    <property type="project" value="TreeGrafter"/>
</dbReference>
<dbReference type="GO" id="GO:0051028">
    <property type="term" value="P:mRNA transport"/>
    <property type="evidence" value="ECO:0007669"/>
    <property type="project" value="UniProtKB-KW"/>
</dbReference>
<evidence type="ECO:0000256" key="4">
    <source>
        <dbReference type="ARBA" id="ARBA00022490"/>
    </source>
</evidence>
<organism evidence="11 12">
    <name type="scientific">Fasciola gigantica</name>
    <name type="common">Giant liver fluke</name>
    <dbReference type="NCBI Taxonomy" id="46835"/>
    <lineage>
        <taxon>Eukaryota</taxon>
        <taxon>Metazoa</taxon>
        <taxon>Spiralia</taxon>
        <taxon>Lophotrochozoa</taxon>
        <taxon>Platyhelminthes</taxon>
        <taxon>Trematoda</taxon>
        <taxon>Digenea</taxon>
        <taxon>Plagiorchiida</taxon>
        <taxon>Echinostomata</taxon>
        <taxon>Echinostomatoidea</taxon>
        <taxon>Fasciolidae</taxon>
        <taxon>Fasciola</taxon>
    </lineage>
</organism>
<dbReference type="STRING" id="46835.A0A504Y9L5"/>
<dbReference type="SUPFAM" id="SSF54648">
    <property type="entry name" value="DLC"/>
    <property type="match status" value="1"/>
</dbReference>
<comment type="similarity">
    <text evidence="10">Belongs to the dynein light chain family.</text>
</comment>
<evidence type="ECO:0000256" key="7">
    <source>
        <dbReference type="ARBA" id="ARBA00022927"/>
    </source>
</evidence>
<keyword evidence="5 10" id="KW-0493">Microtubule</keyword>
<dbReference type="PANTHER" id="PTHR11886">
    <property type="entry name" value="DYNEIN LIGHT CHAIN"/>
    <property type="match status" value="1"/>
</dbReference>
<dbReference type="PANTHER" id="PTHR11886:SF35">
    <property type="entry name" value="DYNEIN LIGHT CHAIN"/>
    <property type="match status" value="1"/>
</dbReference>
<dbReference type="GO" id="GO:0015031">
    <property type="term" value="P:protein transport"/>
    <property type="evidence" value="ECO:0007669"/>
    <property type="project" value="UniProtKB-KW"/>
</dbReference>
<keyword evidence="4 10" id="KW-0963">Cytoplasm</keyword>
<reference evidence="11 12" key="1">
    <citation type="submission" date="2019-04" db="EMBL/GenBank/DDBJ databases">
        <title>Annotation for the trematode Fasciola gigantica.</title>
        <authorList>
            <person name="Choi Y.-J."/>
        </authorList>
    </citation>
    <scope>NUCLEOTIDE SEQUENCE [LARGE SCALE GENOMIC DNA]</scope>
    <source>
        <strain evidence="11">Uganda_cow_1</strain>
    </source>
</reference>
<dbReference type="EMBL" id="SUNJ01014009">
    <property type="protein sequence ID" value="TPP56855.1"/>
    <property type="molecule type" value="Genomic_DNA"/>
</dbReference>
<evidence type="ECO:0000256" key="6">
    <source>
        <dbReference type="ARBA" id="ARBA00022816"/>
    </source>
</evidence>
<keyword evidence="3" id="KW-0813">Transport</keyword>
<evidence type="ECO:0000256" key="1">
    <source>
        <dbReference type="ARBA" id="ARBA00004123"/>
    </source>
</evidence>
<keyword evidence="8 10" id="KW-0206">Cytoskeleton</keyword>
<protein>
    <recommendedName>
        <fullName evidence="10">Dynein light chain</fullName>
    </recommendedName>
</protein>
<name>A0A504Y9L5_FASGI</name>
<keyword evidence="10" id="KW-0243">Dynein</keyword>
<evidence type="ECO:0000256" key="3">
    <source>
        <dbReference type="ARBA" id="ARBA00022448"/>
    </source>
</evidence>
<dbReference type="GO" id="GO:0005874">
    <property type="term" value="C:microtubule"/>
    <property type="evidence" value="ECO:0007669"/>
    <property type="project" value="UniProtKB-KW"/>
</dbReference>
<proteinExistence type="inferred from homology"/>
<evidence type="ECO:0000313" key="12">
    <source>
        <dbReference type="Proteomes" id="UP000316759"/>
    </source>
</evidence>
<dbReference type="Pfam" id="PF01221">
    <property type="entry name" value="Dynein_light"/>
    <property type="match status" value="1"/>
</dbReference>
<dbReference type="Gene3D" id="3.30.740.10">
    <property type="entry name" value="Protein Inhibitor Of Neuronal Nitric Oxide Synthase"/>
    <property type="match status" value="1"/>
</dbReference>
<sequence>MMRDLDGAVGTLRTGKNESIDTDMPLDMQNFILSLCTDATRAFKVEREIASYIKQKMQERYSGHWNCIVGMRFGSALSHEAQRFLHVYFDRFAVIVFQAG</sequence>
<comment type="subcellular location">
    <subcellularLocation>
        <location evidence="2 10">Cytoplasm</location>
        <location evidence="2 10">Cytoskeleton</location>
    </subcellularLocation>
    <subcellularLocation>
        <location evidence="1">Nucleus</location>
    </subcellularLocation>
</comment>
<evidence type="ECO:0000256" key="10">
    <source>
        <dbReference type="RuleBase" id="RU365010"/>
    </source>
</evidence>
<evidence type="ECO:0000256" key="9">
    <source>
        <dbReference type="ARBA" id="ARBA00023242"/>
    </source>
</evidence>
<keyword evidence="10" id="KW-0505">Motor protein</keyword>
<keyword evidence="6" id="KW-0509">mRNA transport</keyword>
<dbReference type="GO" id="GO:0007017">
    <property type="term" value="P:microtubule-based process"/>
    <property type="evidence" value="ECO:0007669"/>
    <property type="project" value="InterPro"/>
</dbReference>
<evidence type="ECO:0000313" key="11">
    <source>
        <dbReference type="EMBL" id="TPP56855.1"/>
    </source>
</evidence>
<evidence type="ECO:0000256" key="2">
    <source>
        <dbReference type="ARBA" id="ARBA00004245"/>
    </source>
</evidence>
<gene>
    <name evidence="11" type="ORF">FGIG_06500</name>
</gene>
<dbReference type="FunFam" id="3.30.740.10:FF:000005">
    <property type="entry name" value="Dynein light chain"/>
    <property type="match status" value="1"/>
</dbReference>
<dbReference type="InterPro" id="IPR001372">
    <property type="entry name" value="Dynein_light_chain_typ-1/2"/>
</dbReference>
<keyword evidence="12" id="KW-1185">Reference proteome</keyword>
<dbReference type="SMART" id="SM01375">
    <property type="entry name" value="Dynein_light"/>
    <property type="match status" value="1"/>
</dbReference>
<evidence type="ECO:0000256" key="8">
    <source>
        <dbReference type="ARBA" id="ARBA00023212"/>
    </source>
</evidence>